<dbReference type="Pfam" id="PF00535">
    <property type="entry name" value="Glycos_transf_2"/>
    <property type="match status" value="1"/>
</dbReference>
<proteinExistence type="predicted"/>
<evidence type="ECO:0000313" key="3">
    <source>
        <dbReference type="Proteomes" id="UP000255328"/>
    </source>
</evidence>
<evidence type="ECO:0000313" key="2">
    <source>
        <dbReference type="EMBL" id="STO31149.1"/>
    </source>
</evidence>
<dbReference type="SUPFAM" id="SSF53448">
    <property type="entry name" value="Nucleotide-diphospho-sugar transferases"/>
    <property type="match status" value="1"/>
</dbReference>
<accession>A0A377GW19</accession>
<keyword evidence="3" id="KW-1185">Reference proteome</keyword>
<dbReference type="AlphaFoldDB" id="A0A377GW19"/>
<dbReference type="PANTHER" id="PTHR22916:SF3">
    <property type="entry name" value="UDP-GLCNAC:BETAGAL BETA-1,3-N-ACETYLGLUCOSAMINYLTRANSFERASE-LIKE PROTEIN 1"/>
    <property type="match status" value="1"/>
</dbReference>
<protein>
    <submittedName>
        <fullName evidence="2">PGL/p-HBAD biosynthesis glycosyltransferase Rv2957/MT3031</fullName>
        <ecNumber evidence="2">2.4.1.-</ecNumber>
    </submittedName>
</protein>
<keyword evidence="2" id="KW-0328">Glycosyltransferase</keyword>
<dbReference type="OrthoDB" id="9785185at2"/>
<dbReference type="InterPro" id="IPR029044">
    <property type="entry name" value="Nucleotide-diphossugar_trans"/>
</dbReference>
<dbReference type="Gene3D" id="3.90.550.10">
    <property type="entry name" value="Spore Coat Polysaccharide Biosynthesis Protein SpsA, Chain A"/>
    <property type="match status" value="1"/>
</dbReference>
<dbReference type="PANTHER" id="PTHR22916">
    <property type="entry name" value="GLYCOSYLTRANSFERASE"/>
    <property type="match status" value="1"/>
</dbReference>
<dbReference type="RefSeq" id="WP_115269193.1">
    <property type="nucleotide sequence ID" value="NZ_UGGU01000003.1"/>
</dbReference>
<keyword evidence="2" id="KW-0808">Transferase</keyword>
<dbReference type="EMBL" id="UGGU01000003">
    <property type="protein sequence ID" value="STO31149.1"/>
    <property type="molecule type" value="Genomic_DNA"/>
</dbReference>
<gene>
    <name evidence="2" type="ORF">NCTC10723_00589</name>
</gene>
<reference evidence="2 3" key="1">
    <citation type="submission" date="2018-06" db="EMBL/GenBank/DDBJ databases">
        <authorList>
            <consortium name="Pathogen Informatics"/>
            <person name="Doyle S."/>
        </authorList>
    </citation>
    <scope>NUCLEOTIDE SEQUENCE [LARGE SCALE GENOMIC DNA]</scope>
    <source>
        <strain evidence="2 3">NCTC10723</strain>
    </source>
</reference>
<organism evidence="2 3">
    <name type="scientific">Fusobacterium necrogenes</name>
    <dbReference type="NCBI Taxonomy" id="858"/>
    <lineage>
        <taxon>Bacteria</taxon>
        <taxon>Fusobacteriati</taxon>
        <taxon>Fusobacteriota</taxon>
        <taxon>Fusobacteriia</taxon>
        <taxon>Fusobacteriales</taxon>
        <taxon>Fusobacteriaceae</taxon>
        <taxon>Fusobacterium</taxon>
    </lineage>
</organism>
<dbReference type="EC" id="2.4.1.-" evidence="2"/>
<dbReference type="InterPro" id="IPR001173">
    <property type="entry name" value="Glyco_trans_2-like"/>
</dbReference>
<sequence length="306" mass="36459">MYYISIIICSYNSEKTILETLKSVEAQTYKNFEVIIVDDASNDNTLKIIKEWQNKTSILSENIMVISALSNEGIVKNINKGLIRAKGEWIKIIAADDILLKNCLNDNVEWIKKNKDILVLTSIAQYFSDKGILNKVSPSKRDIKKFNYNAKEQYNELLKKFYICSVTSFIKKEFLKKIDFFDERIPMIEDYPFFLKVTKLGIPIYYMPKKTVKYRVGESVSNTQINIRNLKFYNSQKLVYKYYIEQNISFFLKMHYRYEFFIYDLSIKIFNNRLNIPSRAFMCFLKSFDLYYLKKKLKNWILKDEK</sequence>
<evidence type="ECO:0000259" key="1">
    <source>
        <dbReference type="Pfam" id="PF00535"/>
    </source>
</evidence>
<dbReference type="GO" id="GO:0016758">
    <property type="term" value="F:hexosyltransferase activity"/>
    <property type="evidence" value="ECO:0007669"/>
    <property type="project" value="UniProtKB-ARBA"/>
</dbReference>
<name>A0A377GW19_9FUSO</name>
<dbReference type="Proteomes" id="UP000255328">
    <property type="component" value="Unassembled WGS sequence"/>
</dbReference>
<feature type="domain" description="Glycosyltransferase 2-like" evidence="1">
    <location>
        <begin position="5"/>
        <end position="178"/>
    </location>
</feature>